<comment type="similarity">
    <text evidence="2">Belongs to the cytochrome P450 family.</text>
</comment>
<sequence length="499" mass="55929">MDSLYPRLTLPAVALSLFAVFLSYVVIGSIVNYRKLSQFKGPPLAALSRLWIFREECAGRLPKSQEEALRKYGSPARIGPNLLVTDDPDLIRHMNAPGSKWTRSTWYDAMKLDPRQHSVFSTRDEKLHAELKAKEATGYNGRDIPGLESDMDEKVLEMLDLIKSSYAGKIMDFADVARFFTLDVLSTVAFGRPFGFMAANEDLYDYNKISAGFMVVLGLQCNHHGLYRFLSQDWIQALVAPKVTDEKGWGPLLAFARKAVSERYGPDAKAKKDMLGSFVEKGLDQTQCEVEAFLQIMAGSDSTTDVLRSTVFLLAGNPPAYIKLRDEIDTAVKAGVVAPGLVIKYTEARKLPYLRACILESLRLFSPLFGLKSKSAPEGGENVNGVFFPEGSEVCICDNAFMRRKDIFGDDAEIYRPERFVDCDEELANRRFRAVECAFGTGRYMCLGKHIAQMELHKAVFELMRNFDFQIADATKGITLFHHNVHVASDMNMVARSRV</sequence>
<accession>A0AAI8YW05</accession>
<keyword evidence="11" id="KW-1185">Reference proteome</keyword>
<name>A0AAI8YW05_9PEZI</name>
<evidence type="ECO:0000256" key="5">
    <source>
        <dbReference type="ARBA" id="ARBA00023002"/>
    </source>
</evidence>
<dbReference type="GO" id="GO:0016705">
    <property type="term" value="F:oxidoreductase activity, acting on paired donors, with incorporation or reduction of molecular oxygen"/>
    <property type="evidence" value="ECO:0007669"/>
    <property type="project" value="InterPro"/>
</dbReference>
<keyword evidence="9" id="KW-0812">Transmembrane</keyword>
<comment type="cofactor">
    <cofactor evidence="1 8">
        <name>heme</name>
        <dbReference type="ChEBI" id="CHEBI:30413"/>
    </cofactor>
</comment>
<evidence type="ECO:0000256" key="1">
    <source>
        <dbReference type="ARBA" id="ARBA00001971"/>
    </source>
</evidence>
<evidence type="ECO:0000256" key="6">
    <source>
        <dbReference type="ARBA" id="ARBA00023004"/>
    </source>
</evidence>
<keyword evidence="7" id="KW-0503">Monooxygenase</keyword>
<evidence type="ECO:0000313" key="11">
    <source>
        <dbReference type="Proteomes" id="UP001296104"/>
    </source>
</evidence>
<evidence type="ECO:0000313" key="10">
    <source>
        <dbReference type="EMBL" id="CAK3936056.1"/>
    </source>
</evidence>
<proteinExistence type="inferred from homology"/>
<keyword evidence="4 8" id="KW-0479">Metal-binding</keyword>
<dbReference type="Pfam" id="PF00067">
    <property type="entry name" value="p450"/>
    <property type="match status" value="1"/>
</dbReference>
<keyword evidence="6 8" id="KW-0408">Iron</keyword>
<keyword evidence="5" id="KW-0560">Oxidoreductase</keyword>
<dbReference type="PRINTS" id="PR00463">
    <property type="entry name" value="EP450I"/>
</dbReference>
<dbReference type="PANTHER" id="PTHR24305:SF77">
    <property type="entry name" value="CYTOCHROME P450 MONOOXYGENASE"/>
    <property type="match status" value="1"/>
</dbReference>
<dbReference type="InterPro" id="IPR050121">
    <property type="entry name" value="Cytochrome_P450_monoxygenase"/>
</dbReference>
<feature type="binding site" description="axial binding residue" evidence="8">
    <location>
        <position position="446"/>
    </location>
    <ligand>
        <name>heme</name>
        <dbReference type="ChEBI" id="CHEBI:30413"/>
    </ligand>
    <ligandPart>
        <name>Fe</name>
        <dbReference type="ChEBI" id="CHEBI:18248"/>
    </ligandPart>
</feature>
<dbReference type="AlphaFoldDB" id="A0AAI8YW05"/>
<evidence type="ECO:0000256" key="7">
    <source>
        <dbReference type="ARBA" id="ARBA00023033"/>
    </source>
</evidence>
<dbReference type="InterPro" id="IPR001128">
    <property type="entry name" value="Cyt_P450"/>
</dbReference>
<dbReference type="Gene3D" id="1.10.630.10">
    <property type="entry name" value="Cytochrome P450"/>
    <property type="match status" value="1"/>
</dbReference>
<evidence type="ECO:0000256" key="9">
    <source>
        <dbReference type="SAM" id="Phobius"/>
    </source>
</evidence>
<evidence type="ECO:0000256" key="3">
    <source>
        <dbReference type="ARBA" id="ARBA00022617"/>
    </source>
</evidence>
<dbReference type="InterPro" id="IPR036396">
    <property type="entry name" value="Cyt_P450_sf"/>
</dbReference>
<comment type="caution">
    <text evidence="10">The sequence shown here is derived from an EMBL/GenBank/DDBJ whole genome shotgun (WGS) entry which is preliminary data.</text>
</comment>
<evidence type="ECO:0000256" key="2">
    <source>
        <dbReference type="ARBA" id="ARBA00010617"/>
    </source>
</evidence>
<gene>
    <name evidence="10" type="ORF">LECACI_7A003016</name>
</gene>
<dbReference type="GO" id="GO:0005506">
    <property type="term" value="F:iron ion binding"/>
    <property type="evidence" value="ECO:0007669"/>
    <property type="project" value="InterPro"/>
</dbReference>
<dbReference type="CDD" id="cd11060">
    <property type="entry name" value="CYP57A1-like"/>
    <property type="match status" value="1"/>
</dbReference>
<dbReference type="SUPFAM" id="SSF48264">
    <property type="entry name" value="Cytochrome P450"/>
    <property type="match status" value="1"/>
</dbReference>
<evidence type="ECO:0000256" key="8">
    <source>
        <dbReference type="PIRSR" id="PIRSR602401-1"/>
    </source>
</evidence>
<dbReference type="GO" id="GO:0004497">
    <property type="term" value="F:monooxygenase activity"/>
    <property type="evidence" value="ECO:0007669"/>
    <property type="project" value="UniProtKB-KW"/>
</dbReference>
<reference evidence="10" key="1">
    <citation type="submission" date="2023-11" db="EMBL/GenBank/DDBJ databases">
        <authorList>
            <person name="Alioto T."/>
            <person name="Alioto T."/>
            <person name="Gomez Garrido J."/>
        </authorList>
    </citation>
    <scope>NUCLEOTIDE SEQUENCE</scope>
</reference>
<dbReference type="Proteomes" id="UP001296104">
    <property type="component" value="Unassembled WGS sequence"/>
</dbReference>
<feature type="transmembrane region" description="Helical" evidence="9">
    <location>
        <begin position="12"/>
        <end position="33"/>
    </location>
</feature>
<evidence type="ECO:0000256" key="4">
    <source>
        <dbReference type="ARBA" id="ARBA00022723"/>
    </source>
</evidence>
<dbReference type="EMBL" id="CAVMBE010000014">
    <property type="protein sequence ID" value="CAK3936056.1"/>
    <property type="molecule type" value="Genomic_DNA"/>
</dbReference>
<keyword evidence="9" id="KW-1133">Transmembrane helix</keyword>
<keyword evidence="3 8" id="KW-0349">Heme</keyword>
<protein>
    <submittedName>
        <fullName evidence="10">Pisatin demethylase</fullName>
    </submittedName>
</protein>
<organism evidence="10 11">
    <name type="scientific">Lecanosticta acicola</name>
    <dbReference type="NCBI Taxonomy" id="111012"/>
    <lineage>
        <taxon>Eukaryota</taxon>
        <taxon>Fungi</taxon>
        <taxon>Dikarya</taxon>
        <taxon>Ascomycota</taxon>
        <taxon>Pezizomycotina</taxon>
        <taxon>Dothideomycetes</taxon>
        <taxon>Dothideomycetidae</taxon>
        <taxon>Mycosphaerellales</taxon>
        <taxon>Mycosphaerellaceae</taxon>
        <taxon>Lecanosticta</taxon>
    </lineage>
</organism>
<dbReference type="PRINTS" id="PR00385">
    <property type="entry name" value="P450"/>
</dbReference>
<dbReference type="GO" id="GO:0020037">
    <property type="term" value="F:heme binding"/>
    <property type="evidence" value="ECO:0007669"/>
    <property type="project" value="InterPro"/>
</dbReference>
<keyword evidence="9" id="KW-0472">Membrane</keyword>
<dbReference type="PANTHER" id="PTHR24305">
    <property type="entry name" value="CYTOCHROME P450"/>
    <property type="match status" value="1"/>
</dbReference>
<dbReference type="InterPro" id="IPR002401">
    <property type="entry name" value="Cyt_P450_E_grp-I"/>
</dbReference>